<evidence type="ECO:0000259" key="7">
    <source>
        <dbReference type="PROSITE" id="PS50835"/>
    </source>
</evidence>
<dbReference type="Pfam" id="PF19030">
    <property type="entry name" value="TSP1_ADAMTS"/>
    <property type="match status" value="6"/>
</dbReference>
<dbReference type="GO" id="GO:0031012">
    <property type="term" value="C:extracellular matrix"/>
    <property type="evidence" value="ECO:0007669"/>
    <property type="project" value="TreeGrafter"/>
</dbReference>
<dbReference type="InterPro" id="IPR013783">
    <property type="entry name" value="Ig-like_fold"/>
</dbReference>
<keyword evidence="5" id="KW-1015">Disulfide bond</keyword>
<dbReference type="EMBL" id="OB792798">
    <property type="protein sequence ID" value="CAD7424513.1"/>
    <property type="molecule type" value="Genomic_DNA"/>
</dbReference>
<dbReference type="InterPro" id="IPR003599">
    <property type="entry name" value="Ig_sub"/>
</dbReference>
<evidence type="ECO:0000256" key="4">
    <source>
        <dbReference type="ARBA" id="ARBA00022737"/>
    </source>
</evidence>
<dbReference type="GO" id="GO:0006508">
    <property type="term" value="P:proteolysis"/>
    <property type="evidence" value="ECO:0007669"/>
    <property type="project" value="TreeGrafter"/>
</dbReference>
<dbReference type="GO" id="GO:0030198">
    <property type="term" value="P:extracellular matrix organization"/>
    <property type="evidence" value="ECO:0007669"/>
    <property type="project" value="TreeGrafter"/>
</dbReference>
<dbReference type="PROSITE" id="PS50835">
    <property type="entry name" value="IG_LIKE"/>
    <property type="match status" value="1"/>
</dbReference>
<dbReference type="Pfam" id="PF07679">
    <property type="entry name" value="I-set"/>
    <property type="match status" value="1"/>
</dbReference>
<dbReference type="InterPro" id="IPR036383">
    <property type="entry name" value="TSP1_rpt_sf"/>
</dbReference>
<evidence type="ECO:0000313" key="8">
    <source>
        <dbReference type="EMBL" id="CAD7424513.1"/>
    </source>
</evidence>
<dbReference type="InterPro" id="IPR007110">
    <property type="entry name" value="Ig-like_dom"/>
</dbReference>
<feature type="compositionally biased region" description="Basic and acidic residues" evidence="6">
    <location>
        <begin position="759"/>
        <end position="774"/>
    </location>
</feature>
<feature type="region of interest" description="Disordered" evidence="6">
    <location>
        <begin position="724"/>
        <end position="916"/>
    </location>
</feature>
<keyword evidence="4" id="KW-0677">Repeat</keyword>
<feature type="compositionally biased region" description="Basic and acidic residues" evidence="6">
    <location>
        <begin position="790"/>
        <end position="805"/>
    </location>
</feature>
<evidence type="ECO:0000256" key="1">
    <source>
        <dbReference type="ARBA" id="ARBA00004613"/>
    </source>
</evidence>
<keyword evidence="2" id="KW-0964">Secreted</keyword>
<keyword evidence="3" id="KW-0732">Signal</keyword>
<sequence length="1182" mass="131204">MIMVIIHDEKNFRCSVSCGEGVQTRVVHCKDIRGAPSRMCETAFKPSVMQGCRTGIPCPAHRPPFYDSGEYEHPILACIGRCPTSSGSDSNIKQRSYLTTRCTSPQKGEAARFTRLALYVPDMLALSRAQRTCVTSRVLVGRPVVLKGASVQTSRERFVGMSMLFRSAPHTHHGQQQSYTSSGISIEHLSGQGHTQPLVQPYPPPRPAPSSATAERLVGQQIVPSEATFIAENWGPCSASCGEGVRQREVHCKIFLEFSRTNARLPDQQCQGPKPPTTESCVVDLACPIENRFDQVGLRDGYGEPYPSETFRTHYSDTAIKVAPGSSGKTYSWKEQGFTHCSASCLGGVQESLITCLRDNDQKAVSPYLCPQEARPEILTRTCNDHPCPPRWNYSDFQPCTKSCGIGIQTREVNCIHEVTRGGSNTVIVPNSMCPQPPPLDRQYCNVLDCPIRWHTSVVEQGESHVHFRVEQGESHVHFRVEQGESHVHFLVEQVRVGIQYIFPHPQPLYLVFNIPPLCCSRQCSKTCGGGVKTRLVECKQVMAQNHVVQRPASKCPSTKPPDKKPCNTKSCVLESERPHIAASNTSYVQQNPSKKKVTLKIGGQAVVFWGTQIKIKCPVKRFNRTKIQWAKDHNYISNSKKYKISKKGALRIQDVTHRDSGIYTCVACMSLCAGLSTANLMLSVKPRPGEFLSSEEIERQNTNRVPEHAGLDDPNIESQGKFLSSEEIERQNTNRVPERAGLDDPNIESQGKFLSSEEIERQNTNRVPEHAGLDDPNIESQGKFLSSEEIERQNTNRVPERAGLDDPNIESQGPSQDDRRSFLPAVDDLSHELRPPGDVNPQSLLPKQNKIKLRPTPPLTPPAQSSEEDELTNPSILPAAVGGAAAAEPATSPPHLFDSLGDPPVPTSSGGSRPLPHFQQLLANLQTFGQSRGHRMVTEVLEQDHNHTDEVDDDEDSEEDSIGPIIILGKGKPENLKFDWMITEWSRCSQTCGGSGFQMRAAHCMVRLHNTTQNVDSNLCEDAGLVTPPTIQKCGVDDCPRWVPTNWSTCEDSRCFTWNTEGHPLVSRNTWRVFKTLHDPCTARRSTGRSPVQPFLSQLISGRHLTPTVGSLLVDLRTVGFRVIFPPRVCHHLTHTHGSNTLSRAVFCFTFSRPFRSVPQPRLHCTILFCLTSPQSECRAV</sequence>
<dbReference type="GO" id="GO:0005576">
    <property type="term" value="C:extracellular region"/>
    <property type="evidence" value="ECO:0007669"/>
    <property type="project" value="UniProtKB-SubCell"/>
</dbReference>
<dbReference type="InterPro" id="IPR036179">
    <property type="entry name" value="Ig-like_dom_sf"/>
</dbReference>
<dbReference type="SUPFAM" id="SSF48726">
    <property type="entry name" value="Immunoglobulin"/>
    <property type="match status" value="1"/>
</dbReference>
<dbReference type="PANTHER" id="PTHR13723">
    <property type="entry name" value="ADAMTS A DISINTEGRIN AND METALLOPROTEASE WITH THROMBOSPONDIN MOTIFS PROTEASE"/>
    <property type="match status" value="1"/>
</dbReference>
<accession>A0A7R9HJG0</accession>
<evidence type="ECO:0000256" key="5">
    <source>
        <dbReference type="ARBA" id="ARBA00023157"/>
    </source>
</evidence>
<dbReference type="SMART" id="SM00409">
    <property type="entry name" value="IG"/>
    <property type="match status" value="1"/>
</dbReference>
<reference evidence="8" key="1">
    <citation type="submission" date="2020-11" db="EMBL/GenBank/DDBJ databases">
        <authorList>
            <person name="Tran Van P."/>
        </authorList>
    </citation>
    <scope>NUCLEOTIDE SEQUENCE</scope>
</reference>
<dbReference type="GO" id="GO:0004222">
    <property type="term" value="F:metalloendopeptidase activity"/>
    <property type="evidence" value="ECO:0007669"/>
    <property type="project" value="TreeGrafter"/>
</dbReference>
<dbReference type="FunFam" id="2.20.100.10:FF:000005">
    <property type="entry name" value="ADAM metallopeptidase with thrombospondin type 1 motif 9"/>
    <property type="match status" value="1"/>
</dbReference>
<feature type="compositionally biased region" description="Basic and acidic residues" evidence="6">
    <location>
        <begin position="728"/>
        <end position="743"/>
    </location>
</feature>
<gene>
    <name evidence="8" type="ORF">TMSB3V08_LOCUS1456</name>
</gene>
<name>A0A7R9HJG0_9NEOP</name>
<dbReference type="FunFam" id="2.20.100.10:FF:000009">
    <property type="entry name" value="ADAMTS-like protein 3 isoform A"/>
    <property type="match status" value="1"/>
</dbReference>
<protein>
    <recommendedName>
        <fullName evidence="7">Ig-like domain-containing protein</fullName>
    </recommendedName>
</protein>
<dbReference type="PANTHER" id="PTHR13723:SF281">
    <property type="entry name" value="PAPILIN"/>
    <property type="match status" value="1"/>
</dbReference>
<dbReference type="SMART" id="SM00209">
    <property type="entry name" value="TSP1"/>
    <property type="match status" value="6"/>
</dbReference>
<evidence type="ECO:0000256" key="6">
    <source>
        <dbReference type="SAM" id="MobiDB-lite"/>
    </source>
</evidence>
<evidence type="ECO:0000256" key="3">
    <source>
        <dbReference type="ARBA" id="ARBA00022729"/>
    </source>
</evidence>
<dbReference type="AlphaFoldDB" id="A0A7R9HJG0"/>
<dbReference type="PROSITE" id="PS50092">
    <property type="entry name" value="TSP1"/>
    <property type="match status" value="5"/>
</dbReference>
<evidence type="ECO:0000256" key="2">
    <source>
        <dbReference type="ARBA" id="ARBA00022525"/>
    </source>
</evidence>
<dbReference type="InterPro" id="IPR003598">
    <property type="entry name" value="Ig_sub2"/>
</dbReference>
<dbReference type="SUPFAM" id="SSF82895">
    <property type="entry name" value="TSP-1 type 1 repeat"/>
    <property type="match status" value="6"/>
</dbReference>
<feature type="domain" description="Ig-like" evidence="7">
    <location>
        <begin position="593"/>
        <end position="668"/>
    </location>
</feature>
<dbReference type="InterPro" id="IPR000884">
    <property type="entry name" value="TSP1_rpt"/>
</dbReference>
<feature type="compositionally biased region" description="Low complexity" evidence="6">
    <location>
        <begin position="879"/>
        <end position="891"/>
    </location>
</feature>
<dbReference type="SMART" id="SM00408">
    <property type="entry name" value="IGc2"/>
    <property type="match status" value="1"/>
</dbReference>
<proteinExistence type="predicted"/>
<dbReference type="InterPro" id="IPR013098">
    <property type="entry name" value="Ig_I-set"/>
</dbReference>
<dbReference type="Gene3D" id="2.60.40.10">
    <property type="entry name" value="Immunoglobulins"/>
    <property type="match status" value="1"/>
</dbReference>
<dbReference type="InterPro" id="IPR050439">
    <property type="entry name" value="ADAMTS_ADAMTS-like"/>
</dbReference>
<dbReference type="Gene3D" id="2.20.100.10">
    <property type="entry name" value="Thrombospondin type-1 (TSP1) repeat"/>
    <property type="match status" value="6"/>
</dbReference>
<comment type="subcellular location">
    <subcellularLocation>
        <location evidence="1">Secreted</location>
    </subcellularLocation>
</comment>
<organism evidence="8">
    <name type="scientific">Timema monikensis</name>
    <dbReference type="NCBI Taxonomy" id="170555"/>
    <lineage>
        <taxon>Eukaryota</taxon>
        <taxon>Metazoa</taxon>
        <taxon>Ecdysozoa</taxon>
        <taxon>Arthropoda</taxon>
        <taxon>Hexapoda</taxon>
        <taxon>Insecta</taxon>
        <taxon>Pterygota</taxon>
        <taxon>Neoptera</taxon>
        <taxon>Polyneoptera</taxon>
        <taxon>Phasmatodea</taxon>
        <taxon>Timematodea</taxon>
        <taxon>Timematoidea</taxon>
        <taxon>Timematidae</taxon>
        <taxon>Timema</taxon>
    </lineage>
</organism>